<dbReference type="InterPro" id="IPR005074">
    <property type="entry name" value="Peptidase_C39"/>
</dbReference>
<evidence type="ECO:0000256" key="8">
    <source>
        <dbReference type="SAM" id="Phobius"/>
    </source>
</evidence>
<comment type="subcellular location">
    <subcellularLocation>
        <location evidence="1">Cell membrane</location>
        <topology evidence="1">Multi-pass membrane protein</topology>
    </subcellularLocation>
</comment>
<feature type="transmembrane region" description="Helical" evidence="8">
    <location>
        <begin position="169"/>
        <end position="194"/>
    </location>
</feature>
<dbReference type="InterPro" id="IPR017871">
    <property type="entry name" value="ABC_transporter-like_CS"/>
</dbReference>
<dbReference type="PROSITE" id="PS00211">
    <property type="entry name" value="ABC_TRANSPORTER_1"/>
    <property type="match status" value="1"/>
</dbReference>
<dbReference type="CDD" id="cd18567">
    <property type="entry name" value="ABC_6TM_CvaB_RaxB_like"/>
    <property type="match status" value="1"/>
</dbReference>
<dbReference type="InterPro" id="IPR039421">
    <property type="entry name" value="Type_1_exporter"/>
</dbReference>
<dbReference type="Gene3D" id="3.40.50.300">
    <property type="entry name" value="P-loop containing nucleotide triphosphate hydrolases"/>
    <property type="match status" value="1"/>
</dbReference>
<dbReference type="RefSeq" id="WP_091975071.1">
    <property type="nucleotide sequence ID" value="NZ_FOPM01000033.1"/>
</dbReference>
<evidence type="ECO:0000256" key="7">
    <source>
        <dbReference type="ARBA" id="ARBA00023136"/>
    </source>
</evidence>
<dbReference type="InterPro" id="IPR003439">
    <property type="entry name" value="ABC_transporter-like_ATP-bd"/>
</dbReference>
<dbReference type="GO" id="GO:0006508">
    <property type="term" value="P:proteolysis"/>
    <property type="evidence" value="ECO:0007669"/>
    <property type="project" value="InterPro"/>
</dbReference>
<dbReference type="GO" id="GO:0016887">
    <property type="term" value="F:ATP hydrolysis activity"/>
    <property type="evidence" value="ECO:0007669"/>
    <property type="project" value="InterPro"/>
</dbReference>
<evidence type="ECO:0000259" key="10">
    <source>
        <dbReference type="PROSITE" id="PS50929"/>
    </source>
</evidence>
<dbReference type="InterPro" id="IPR003593">
    <property type="entry name" value="AAA+_ATPase"/>
</dbReference>
<organism evidence="12 13">
    <name type="scientific">Methylobacterium gossipiicola</name>
    <dbReference type="NCBI Taxonomy" id="582675"/>
    <lineage>
        <taxon>Bacteria</taxon>
        <taxon>Pseudomonadati</taxon>
        <taxon>Pseudomonadota</taxon>
        <taxon>Alphaproteobacteria</taxon>
        <taxon>Hyphomicrobiales</taxon>
        <taxon>Methylobacteriaceae</taxon>
        <taxon>Methylobacterium</taxon>
    </lineage>
</organism>
<sequence>MNLLTDLQFGFGRRVPVLLQAEAAECGMACLGMVLGSHGHHVDLGQMRRRHAVSLKGMTLRNLIDLAGSMGLATRAVRIELKDLARLKTPCILHWGLNHFVVLTEVRANGITIHDPARGRRRLTLAEVSRDFTGVALETTPTTQFVRTKRRRGLVLRDLFRTIGGLRPALAQILALSLGIELVAILMPIASQIVIDEVIVNADLDLLLVVAVGLALLLVVQLVLSVARTWAIMVTGTELNLQWSGSLFGHLSRLPLDYFEKRHVGDVISRFGALATIQKGITTDLVQAVLDGIMSLGMLAMLVVYGGWLAVLVVASTALTTALRIFAYASYREGTEEAIVAEARQQSHFIETVRGMASVKLLDLRERRSGTWMNHFVTAVNARLRLQRLDLVFGRANELLFGVDRLLLLVLGARAVIDQSMSLGMLVAFLAYRDQFSQRIGNLIQSGFQLRMLNVQTDRLSDIVLSEPEEQAIVPPTLSNPAVIGTGGAKGAVAVRGLALRYGADEPWIFRDLDLDIAPGASFAITGPSGCGKSSLMKVMMGLLPASEGSVLIDGQDLRTLGPSAYRRRIAGVMQNDGLFAGSIAENIACFDERPDPGWIEECAARAAILADIRRTPMGFETLVGDMGSTLSGGQKQRVILARALYRRPEILFLDEATSHLDEATEAAIASALRDLRMTRVIVAHRPATIVHADAVHTFAGPDSATPRPLHPT</sequence>
<dbReference type="InterPro" id="IPR036640">
    <property type="entry name" value="ABC1_TM_sf"/>
</dbReference>
<dbReference type="GO" id="GO:0005886">
    <property type="term" value="C:plasma membrane"/>
    <property type="evidence" value="ECO:0007669"/>
    <property type="project" value="UniProtKB-SubCell"/>
</dbReference>
<dbReference type="GO" id="GO:0140359">
    <property type="term" value="F:ABC-type transporter activity"/>
    <property type="evidence" value="ECO:0007669"/>
    <property type="project" value="InterPro"/>
</dbReference>
<dbReference type="OrthoDB" id="9787557at2"/>
<dbReference type="SUPFAM" id="SSF52540">
    <property type="entry name" value="P-loop containing nucleoside triphosphate hydrolases"/>
    <property type="match status" value="1"/>
</dbReference>
<evidence type="ECO:0000256" key="6">
    <source>
        <dbReference type="ARBA" id="ARBA00022989"/>
    </source>
</evidence>
<dbReference type="GO" id="GO:0008234">
    <property type="term" value="F:cysteine-type peptidase activity"/>
    <property type="evidence" value="ECO:0007669"/>
    <property type="project" value="InterPro"/>
</dbReference>
<keyword evidence="6 8" id="KW-1133">Transmembrane helix</keyword>
<evidence type="ECO:0000256" key="5">
    <source>
        <dbReference type="ARBA" id="ARBA00022840"/>
    </source>
</evidence>
<evidence type="ECO:0000256" key="4">
    <source>
        <dbReference type="ARBA" id="ARBA00022741"/>
    </source>
</evidence>
<dbReference type="STRING" id="582675.SAMN05192565_13329"/>
<evidence type="ECO:0000256" key="3">
    <source>
        <dbReference type="ARBA" id="ARBA00022692"/>
    </source>
</evidence>
<evidence type="ECO:0000313" key="13">
    <source>
        <dbReference type="Proteomes" id="UP000199229"/>
    </source>
</evidence>
<dbReference type="Gene3D" id="3.90.70.10">
    <property type="entry name" value="Cysteine proteinases"/>
    <property type="match status" value="1"/>
</dbReference>
<gene>
    <name evidence="12" type="ORF">SAMN05192565_13329</name>
</gene>
<dbReference type="GO" id="GO:0005524">
    <property type="term" value="F:ATP binding"/>
    <property type="evidence" value="ECO:0007669"/>
    <property type="project" value="UniProtKB-KW"/>
</dbReference>
<dbReference type="PANTHER" id="PTHR24221:SF606">
    <property type="entry name" value="COLICIN V SECRETION-PROCESSING ATP-BINDING PROTEIN"/>
    <property type="match status" value="1"/>
</dbReference>
<dbReference type="Proteomes" id="UP000199229">
    <property type="component" value="Unassembled WGS sequence"/>
</dbReference>
<comment type="similarity">
    <text evidence="2">Belongs to the ABC transporter superfamily.</text>
</comment>
<dbReference type="PROSITE" id="PS50893">
    <property type="entry name" value="ABC_TRANSPORTER_2"/>
    <property type="match status" value="1"/>
</dbReference>
<evidence type="ECO:0000256" key="2">
    <source>
        <dbReference type="ARBA" id="ARBA00005417"/>
    </source>
</evidence>
<evidence type="ECO:0000313" key="12">
    <source>
        <dbReference type="EMBL" id="SFH09081.1"/>
    </source>
</evidence>
<dbReference type="PROSITE" id="PS50990">
    <property type="entry name" value="PEPTIDASE_C39"/>
    <property type="match status" value="1"/>
</dbReference>
<dbReference type="Pfam" id="PF00005">
    <property type="entry name" value="ABC_tran"/>
    <property type="match status" value="1"/>
</dbReference>
<dbReference type="EMBL" id="FOPM01000033">
    <property type="protein sequence ID" value="SFH09081.1"/>
    <property type="molecule type" value="Genomic_DNA"/>
</dbReference>
<dbReference type="InterPro" id="IPR027417">
    <property type="entry name" value="P-loop_NTPase"/>
</dbReference>
<dbReference type="Pfam" id="PF03412">
    <property type="entry name" value="Peptidase_C39"/>
    <property type="match status" value="1"/>
</dbReference>
<dbReference type="Gene3D" id="1.20.1560.10">
    <property type="entry name" value="ABC transporter type 1, transmembrane domain"/>
    <property type="match status" value="1"/>
</dbReference>
<keyword evidence="7 8" id="KW-0472">Membrane</keyword>
<dbReference type="PROSITE" id="PS50929">
    <property type="entry name" value="ABC_TM1F"/>
    <property type="match status" value="1"/>
</dbReference>
<feature type="domain" description="ABC transporter" evidence="9">
    <location>
        <begin position="495"/>
        <end position="712"/>
    </location>
</feature>
<reference evidence="13" key="1">
    <citation type="submission" date="2016-10" db="EMBL/GenBank/DDBJ databases">
        <authorList>
            <person name="Varghese N."/>
            <person name="Submissions S."/>
        </authorList>
    </citation>
    <scope>NUCLEOTIDE SEQUENCE [LARGE SCALE GENOMIC DNA]</scope>
    <source>
        <strain evidence="13">Gh-105</strain>
    </source>
</reference>
<feature type="transmembrane region" description="Helical" evidence="8">
    <location>
        <begin position="206"/>
        <end position="227"/>
    </location>
</feature>
<dbReference type="SMART" id="SM00382">
    <property type="entry name" value="AAA"/>
    <property type="match status" value="1"/>
</dbReference>
<evidence type="ECO:0000256" key="1">
    <source>
        <dbReference type="ARBA" id="ARBA00004651"/>
    </source>
</evidence>
<proteinExistence type="inferred from homology"/>
<dbReference type="InterPro" id="IPR033838">
    <property type="entry name" value="CvaB_peptidase"/>
</dbReference>
<dbReference type="GO" id="GO:0034040">
    <property type="term" value="F:ATPase-coupled lipid transmembrane transporter activity"/>
    <property type="evidence" value="ECO:0007669"/>
    <property type="project" value="TreeGrafter"/>
</dbReference>
<feature type="transmembrane region" description="Helical" evidence="8">
    <location>
        <begin position="302"/>
        <end position="327"/>
    </location>
</feature>
<dbReference type="Pfam" id="PF00664">
    <property type="entry name" value="ABC_membrane"/>
    <property type="match status" value="1"/>
</dbReference>
<keyword evidence="3 8" id="KW-0812">Transmembrane</keyword>
<dbReference type="CDD" id="cd02419">
    <property type="entry name" value="Peptidase_C39C"/>
    <property type="match status" value="1"/>
</dbReference>
<keyword evidence="4" id="KW-0547">Nucleotide-binding</keyword>
<dbReference type="SUPFAM" id="SSF90123">
    <property type="entry name" value="ABC transporter transmembrane region"/>
    <property type="match status" value="1"/>
</dbReference>
<protein>
    <submittedName>
        <fullName evidence="12">ATP-binding cassette, subfamily B, RaxB</fullName>
    </submittedName>
</protein>
<keyword evidence="5 12" id="KW-0067">ATP-binding</keyword>
<keyword evidence="13" id="KW-1185">Reference proteome</keyword>
<evidence type="ECO:0000259" key="11">
    <source>
        <dbReference type="PROSITE" id="PS50990"/>
    </source>
</evidence>
<dbReference type="PANTHER" id="PTHR24221">
    <property type="entry name" value="ATP-BINDING CASSETTE SUB-FAMILY B"/>
    <property type="match status" value="1"/>
</dbReference>
<evidence type="ECO:0000259" key="9">
    <source>
        <dbReference type="PROSITE" id="PS50893"/>
    </source>
</evidence>
<feature type="domain" description="Peptidase C39" evidence="11">
    <location>
        <begin position="20"/>
        <end position="139"/>
    </location>
</feature>
<feature type="domain" description="ABC transmembrane type-1" evidence="10">
    <location>
        <begin position="173"/>
        <end position="452"/>
    </location>
</feature>
<name>A0A1I2XAQ8_9HYPH</name>
<dbReference type="AlphaFoldDB" id="A0A1I2XAQ8"/>
<dbReference type="InterPro" id="IPR011527">
    <property type="entry name" value="ABC1_TM_dom"/>
</dbReference>
<accession>A0A1I2XAQ8</accession>